<dbReference type="PANTHER" id="PTHR11638:SF18">
    <property type="entry name" value="HEAT SHOCK PROTEIN 104"/>
    <property type="match status" value="1"/>
</dbReference>
<dbReference type="AlphaFoldDB" id="A0A379WNR4"/>
<keyword evidence="2" id="KW-0067">ATP-binding</keyword>
<gene>
    <name evidence="3" type="primary">clpB_3</name>
    <name evidence="3" type="ORF">NCTC8261_01873</name>
</gene>
<evidence type="ECO:0000313" key="3">
    <source>
        <dbReference type="EMBL" id="SUH35643.1"/>
    </source>
</evidence>
<dbReference type="GO" id="GO:0005737">
    <property type="term" value="C:cytoplasm"/>
    <property type="evidence" value="ECO:0007669"/>
    <property type="project" value="TreeGrafter"/>
</dbReference>
<reference evidence="3 4" key="1">
    <citation type="submission" date="2018-06" db="EMBL/GenBank/DDBJ databases">
        <authorList>
            <consortium name="Pathogen Informatics"/>
            <person name="Doyle S."/>
        </authorList>
    </citation>
    <scope>NUCLEOTIDE SEQUENCE [LARGE SCALE GENOMIC DNA]</scope>
    <source>
        <strain evidence="3 4">NCTC8261</strain>
    </source>
</reference>
<dbReference type="GO" id="GO:0005524">
    <property type="term" value="F:ATP binding"/>
    <property type="evidence" value="ECO:0007669"/>
    <property type="project" value="UniProtKB-KW"/>
</dbReference>
<dbReference type="SUPFAM" id="SSF52540">
    <property type="entry name" value="P-loop containing nucleoside triphosphate hydrolases"/>
    <property type="match status" value="1"/>
</dbReference>
<proteinExistence type="predicted"/>
<organism evidence="3 4">
    <name type="scientific">Salmonella enterica I</name>
    <dbReference type="NCBI Taxonomy" id="59201"/>
    <lineage>
        <taxon>Bacteria</taxon>
        <taxon>Pseudomonadati</taxon>
        <taxon>Pseudomonadota</taxon>
        <taxon>Gammaproteobacteria</taxon>
        <taxon>Enterobacterales</taxon>
        <taxon>Enterobacteriaceae</taxon>
        <taxon>Salmonella</taxon>
    </lineage>
</organism>
<dbReference type="GO" id="GO:0034605">
    <property type="term" value="P:cellular response to heat"/>
    <property type="evidence" value="ECO:0007669"/>
    <property type="project" value="TreeGrafter"/>
</dbReference>
<sequence length="76" mass="8496">MTSNLGSDLIQERFGELDYGRMKEMVLGVVSQNFRPEFINRIDEVVVFHPLGEQHIASICSDPAAASVQTSGRTWL</sequence>
<evidence type="ECO:0000313" key="4">
    <source>
        <dbReference type="Proteomes" id="UP000254712"/>
    </source>
</evidence>
<dbReference type="InterPro" id="IPR050130">
    <property type="entry name" value="ClpA_ClpB"/>
</dbReference>
<keyword evidence="1" id="KW-0547">Nucleotide-binding</keyword>
<evidence type="ECO:0000256" key="1">
    <source>
        <dbReference type="ARBA" id="ARBA00022741"/>
    </source>
</evidence>
<dbReference type="GO" id="GO:0016887">
    <property type="term" value="F:ATP hydrolysis activity"/>
    <property type="evidence" value="ECO:0007669"/>
    <property type="project" value="TreeGrafter"/>
</dbReference>
<dbReference type="EMBL" id="UGXT01000002">
    <property type="protein sequence ID" value="SUH35643.1"/>
    <property type="molecule type" value="Genomic_DNA"/>
</dbReference>
<dbReference type="PANTHER" id="PTHR11638">
    <property type="entry name" value="ATP-DEPENDENT CLP PROTEASE"/>
    <property type="match status" value="1"/>
</dbReference>
<dbReference type="Proteomes" id="UP000254712">
    <property type="component" value="Unassembled WGS sequence"/>
</dbReference>
<dbReference type="InterPro" id="IPR027417">
    <property type="entry name" value="P-loop_NTPase"/>
</dbReference>
<evidence type="ECO:0000256" key="2">
    <source>
        <dbReference type="ARBA" id="ARBA00022840"/>
    </source>
</evidence>
<accession>A0A379WNR4</accession>
<protein>
    <submittedName>
        <fullName evidence="3">Protein disaggregation chaperone</fullName>
    </submittedName>
</protein>
<name>A0A379WNR4_SALET</name>
<dbReference type="Gene3D" id="3.40.50.300">
    <property type="entry name" value="P-loop containing nucleotide triphosphate hydrolases"/>
    <property type="match status" value="1"/>
</dbReference>